<organism evidence="2">
    <name type="scientific">marine sediment metagenome</name>
    <dbReference type="NCBI Taxonomy" id="412755"/>
    <lineage>
        <taxon>unclassified sequences</taxon>
        <taxon>metagenomes</taxon>
        <taxon>ecological metagenomes</taxon>
    </lineage>
</organism>
<sequence>MIGVPPAEADELVKDDSLRTFQIVQEGRTIFWQAATAVMGSLGAVVSVLLGKYLSVERKMSKAMIMGIEGVEGTGVKGKVAKQAARYGVDNPLKRRVAKLTE</sequence>
<accession>X1S0L9</accession>
<proteinExistence type="predicted"/>
<dbReference type="AlphaFoldDB" id="X1S0L9"/>
<protein>
    <submittedName>
        <fullName evidence="2">Uncharacterized protein</fullName>
    </submittedName>
</protein>
<gene>
    <name evidence="2" type="ORF">S12H4_04320</name>
</gene>
<dbReference type="EMBL" id="BARW01001316">
    <property type="protein sequence ID" value="GAI72736.1"/>
    <property type="molecule type" value="Genomic_DNA"/>
</dbReference>
<keyword evidence="1" id="KW-0472">Membrane</keyword>
<feature type="transmembrane region" description="Helical" evidence="1">
    <location>
        <begin position="30"/>
        <end position="54"/>
    </location>
</feature>
<reference evidence="2" key="1">
    <citation type="journal article" date="2014" name="Front. Microbiol.">
        <title>High frequency of phylogenetically diverse reductive dehalogenase-homologous genes in deep subseafloor sedimentary metagenomes.</title>
        <authorList>
            <person name="Kawai M."/>
            <person name="Futagami T."/>
            <person name="Toyoda A."/>
            <person name="Takaki Y."/>
            <person name="Nishi S."/>
            <person name="Hori S."/>
            <person name="Arai W."/>
            <person name="Tsubouchi T."/>
            <person name="Morono Y."/>
            <person name="Uchiyama I."/>
            <person name="Ito T."/>
            <person name="Fujiyama A."/>
            <person name="Inagaki F."/>
            <person name="Takami H."/>
        </authorList>
    </citation>
    <scope>NUCLEOTIDE SEQUENCE</scope>
    <source>
        <strain evidence="2">Expedition CK06-06</strain>
    </source>
</reference>
<name>X1S0L9_9ZZZZ</name>
<comment type="caution">
    <text evidence="2">The sequence shown here is derived from an EMBL/GenBank/DDBJ whole genome shotgun (WGS) entry which is preliminary data.</text>
</comment>
<keyword evidence="1" id="KW-1133">Transmembrane helix</keyword>
<keyword evidence="1" id="KW-0812">Transmembrane</keyword>
<evidence type="ECO:0000313" key="2">
    <source>
        <dbReference type="EMBL" id="GAI72736.1"/>
    </source>
</evidence>
<evidence type="ECO:0000256" key="1">
    <source>
        <dbReference type="SAM" id="Phobius"/>
    </source>
</evidence>